<organism evidence="1 2">
    <name type="scientific">Arenibacter certesii</name>
    <dbReference type="NCBI Taxonomy" id="228955"/>
    <lineage>
        <taxon>Bacteria</taxon>
        <taxon>Pseudomonadati</taxon>
        <taxon>Bacteroidota</taxon>
        <taxon>Flavobacteriia</taxon>
        <taxon>Flavobacteriales</taxon>
        <taxon>Flavobacteriaceae</taxon>
        <taxon>Arenibacter</taxon>
    </lineage>
</organism>
<dbReference type="RefSeq" id="WP_026815024.1">
    <property type="nucleotide sequence ID" value="NZ_BMWP01000001.1"/>
</dbReference>
<dbReference type="InterPro" id="IPR045534">
    <property type="entry name" value="DUF6428"/>
</dbReference>
<keyword evidence="2" id="KW-1185">Reference proteome</keyword>
<protein>
    <submittedName>
        <fullName evidence="1">Uncharacterized protein</fullName>
    </submittedName>
</protein>
<gene>
    <name evidence="1" type="ORF">GCM10007383_00120</name>
</gene>
<accession>A0A918MH04</accession>
<sequence length="157" mass="17949">MKLEEIKAHLQTLETIAFQLPNGQFVPSHFHVTEVGKVHKHFIDCGGKVRKEEVINFQLWEANDYDHRIHPEKLIHIIELSEKTLDLKNQEIEVEYQGETIGKYGLEFNGTYFLLTNKHTDCLAKDNCGIPEVKPKMKLKELVTNQQTSCAPGSGCC</sequence>
<comment type="caution">
    <text evidence="1">The sequence shown here is derived from an EMBL/GenBank/DDBJ whole genome shotgun (WGS) entry which is preliminary data.</text>
</comment>
<reference evidence="1" key="2">
    <citation type="submission" date="2020-09" db="EMBL/GenBank/DDBJ databases">
        <authorList>
            <person name="Sun Q."/>
            <person name="Kim S."/>
        </authorList>
    </citation>
    <scope>NUCLEOTIDE SEQUENCE</scope>
    <source>
        <strain evidence="1">KCTC 12113</strain>
    </source>
</reference>
<dbReference type="AlphaFoldDB" id="A0A918MH04"/>
<name>A0A918MH04_9FLAO</name>
<dbReference type="EMBL" id="BMWP01000001">
    <property type="protein sequence ID" value="GGW21688.1"/>
    <property type="molecule type" value="Genomic_DNA"/>
</dbReference>
<evidence type="ECO:0000313" key="1">
    <source>
        <dbReference type="EMBL" id="GGW21688.1"/>
    </source>
</evidence>
<reference evidence="1" key="1">
    <citation type="journal article" date="2014" name="Int. J. Syst. Evol. Microbiol.">
        <title>Complete genome sequence of Corynebacterium casei LMG S-19264T (=DSM 44701T), isolated from a smear-ripened cheese.</title>
        <authorList>
            <consortium name="US DOE Joint Genome Institute (JGI-PGF)"/>
            <person name="Walter F."/>
            <person name="Albersmeier A."/>
            <person name="Kalinowski J."/>
            <person name="Ruckert C."/>
        </authorList>
    </citation>
    <scope>NUCLEOTIDE SEQUENCE</scope>
    <source>
        <strain evidence="1">KCTC 12113</strain>
    </source>
</reference>
<proteinExistence type="predicted"/>
<dbReference type="Pfam" id="PF20001">
    <property type="entry name" value="DUF6428"/>
    <property type="match status" value="1"/>
</dbReference>
<evidence type="ECO:0000313" key="2">
    <source>
        <dbReference type="Proteomes" id="UP000634668"/>
    </source>
</evidence>
<dbReference type="Proteomes" id="UP000634668">
    <property type="component" value="Unassembled WGS sequence"/>
</dbReference>